<protein>
    <submittedName>
        <fullName evidence="3">COMM domain-containing protein</fullName>
    </submittedName>
</protein>
<accession>A0A183S7S0</accession>
<sequence>MDGNGVEVVENFNKTEHLGWFFASVFTRELQLQLDHVRIAVKDAGPVIENIHFPEPLVERELQNLKEVTLSGPNDLPPKFLKELAGELSNPEWKAANIYPIYMSGARSKITLPTLDNLHTYLRICNPDNSLQVLLMIEVGSDGFASLVMDYTVSKVASR</sequence>
<dbReference type="WBParaSite" id="SSLN_0000028101-mRNA-1">
    <property type="protein sequence ID" value="SSLN_0000028101-mRNA-1"/>
    <property type="gene ID" value="SSLN_0000028101"/>
</dbReference>
<gene>
    <name evidence="1" type="ORF">SSLN_LOCUS268</name>
</gene>
<reference evidence="1 2" key="2">
    <citation type="submission" date="2018-11" db="EMBL/GenBank/DDBJ databases">
        <authorList>
            <consortium name="Pathogen Informatics"/>
        </authorList>
    </citation>
    <scope>NUCLEOTIDE SEQUENCE [LARGE SCALE GENOMIC DNA]</scope>
    <source>
        <strain evidence="1 2">NST_G2</strain>
    </source>
</reference>
<evidence type="ECO:0000313" key="3">
    <source>
        <dbReference type="WBParaSite" id="SSLN_0000028101-mRNA-1"/>
    </source>
</evidence>
<dbReference type="AlphaFoldDB" id="A0A183S7S0"/>
<name>A0A183S7S0_SCHSO</name>
<evidence type="ECO:0000313" key="2">
    <source>
        <dbReference type="Proteomes" id="UP000275846"/>
    </source>
</evidence>
<keyword evidence="2" id="KW-1185">Reference proteome</keyword>
<dbReference type="EMBL" id="UYSU01000162">
    <property type="protein sequence ID" value="VDL85338.1"/>
    <property type="molecule type" value="Genomic_DNA"/>
</dbReference>
<organism evidence="3">
    <name type="scientific">Schistocephalus solidus</name>
    <name type="common">Tapeworm</name>
    <dbReference type="NCBI Taxonomy" id="70667"/>
    <lineage>
        <taxon>Eukaryota</taxon>
        <taxon>Metazoa</taxon>
        <taxon>Spiralia</taxon>
        <taxon>Lophotrochozoa</taxon>
        <taxon>Platyhelminthes</taxon>
        <taxon>Cestoda</taxon>
        <taxon>Eucestoda</taxon>
        <taxon>Diphyllobothriidea</taxon>
        <taxon>Diphyllobothriidae</taxon>
        <taxon>Schistocephalus</taxon>
    </lineage>
</organism>
<dbReference type="Proteomes" id="UP000275846">
    <property type="component" value="Unassembled WGS sequence"/>
</dbReference>
<evidence type="ECO:0000313" key="1">
    <source>
        <dbReference type="EMBL" id="VDL85338.1"/>
    </source>
</evidence>
<dbReference type="OrthoDB" id="6264139at2759"/>
<proteinExistence type="predicted"/>
<reference evidence="3" key="1">
    <citation type="submission" date="2016-06" db="UniProtKB">
        <authorList>
            <consortium name="WormBaseParasite"/>
        </authorList>
    </citation>
    <scope>IDENTIFICATION</scope>
</reference>